<sequence>MNTANTEMDDDLREEYDLSQLRLRKTGSGRKAFQGVDVHLDPDVAEMFPSSEAVNEALRFLIRITRHKTVG</sequence>
<organism evidence="1 2">
    <name type="scientific">Candidatus Venteria ishoeyi</name>
    <dbReference type="NCBI Taxonomy" id="1899563"/>
    <lineage>
        <taxon>Bacteria</taxon>
        <taxon>Pseudomonadati</taxon>
        <taxon>Pseudomonadota</taxon>
        <taxon>Gammaproteobacteria</taxon>
        <taxon>Thiotrichales</taxon>
        <taxon>Thiotrichaceae</taxon>
        <taxon>Venteria</taxon>
    </lineage>
</organism>
<keyword evidence="2" id="KW-1185">Reference proteome</keyword>
<reference evidence="1 2" key="1">
    <citation type="submission" date="2016-10" db="EMBL/GenBank/DDBJ databases">
        <authorList>
            <person name="de Groot N.N."/>
        </authorList>
    </citation>
    <scope>NUCLEOTIDE SEQUENCE [LARGE SCALE GENOMIC DNA]</scope>
    <source>
        <strain evidence="1">MBHS1</strain>
    </source>
</reference>
<dbReference type="EMBL" id="FMSV02000558">
    <property type="protein sequence ID" value="SEH09185.1"/>
    <property type="molecule type" value="Genomic_DNA"/>
</dbReference>
<evidence type="ECO:0000313" key="1">
    <source>
        <dbReference type="EMBL" id="SEH09185.1"/>
    </source>
</evidence>
<gene>
    <name evidence="1" type="ORF">MBHS_05079</name>
</gene>
<evidence type="ECO:0000313" key="2">
    <source>
        <dbReference type="Proteomes" id="UP000236724"/>
    </source>
</evidence>
<dbReference type="OrthoDB" id="532567at2"/>
<dbReference type="RefSeq" id="WP_103922656.1">
    <property type="nucleotide sequence ID" value="NZ_FMSV02000558.1"/>
</dbReference>
<proteinExistence type="predicted"/>
<dbReference type="AlphaFoldDB" id="A0A1H6FJH1"/>
<name>A0A1H6FJH1_9GAMM</name>
<accession>A0A1H6FJH1</accession>
<dbReference type="Proteomes" id="UP000236724">
    <property type="component" value="Unassembled WGS sequence"/>
</dbReference>
<protein>
    <submittedName>
        <fullName evidence="1">Uncharacterized protein</fullName>
    </submittedName>
</protein>